<feature type="domain" description="ThuA-like" evidence="1">
    <location>
        <begin position="3"/>
        <end position="221"/>
    </location>
</feature>
<evidence type="ECO:0000259" key="1">
    <source>
        <dbReference type="Pfam" id="PF06283"/>
    </source>
</evidence>
<dbReference type="PANTHER" id="PTHR40469">
    <property type="entry name" value="SECRETED GLYCOSYL HYDROLASE"/>
    <property type="match status" value="1"/>
</dbReference>
<dbReference type="InterPro" id="IPR029062">
    <property type="entry name" value="Class_I_gatase-like"/>
</dbReference>
<proteinExistence type="predicted"/>
<dbReference type="EMBL" id="JAEKNR010000118">
    <property type="protein sequence ID" value="MBJ7598567.1"/>
    <property type="molecule type" value="Genomic_DNA"/>
</dbReference>
<evidence type="ECO:0000313" key="2">
    <source>
        <dbReference type="EMBL" id="MBJ7598567.1"/>
    </source>
</evidence>
<name>A0A934NDL7_9BACT</name>
<organism evidence="2 3">
    <name type="scientific">Candidatus Nephthysia bennettiae</name>
    <dbReference type="NCBI Taxonomy" id="3127016"/>
    <lineage>
        <taxon>Bacteria</taxon>
        <taxon>Bacillati</taxon>
        <taxon>Candidatus Dormiibacterota</taxon>
        <taxon>Candidatus Dormibacteria</taxon>
        <taxon>Candidatus Dormibacterales</taxon>
        <taxon>Candidatus Dormibacteraceae</taxon>
        <taxon>Candidatus Nephthysia</taxon>
    </lineage>
</organism>
<gene>
    <name evidence="2" type="ORF">JF922_10845</name>
</gene>
<dbReference type="RefSeq" id="WP_338201675.1">
    <property type="nucleotide sequence ID" value="NZ_JAEKNR010000118.1"/>
</dbReference>
<dbReference type="AlphaFoldDB" id="A0A934NDL7"/>
<keyword evidence="3" id="KW-1185">Reference proteome</keyword>
<protein>
    <submittedName>
        <fullName evidence="2">ThuA domain-containing protein</fullName>
    </submittedName>
</protein>
<evidence type="ECO:0000313" key="3">
    <source>
        <dbReference type="Proteomes" id="UP000612893"/>
    </source>
</evidence>
<comment type="caution">
    <text evidence="2">The sequence shown here is derived from an EMBL/GenBank/DDBJ whole genome shotgun (WGS) entry which is preliminary data.</text>
</comment>
<dbReference type="SUPFAM" id="SSF52317">
    <property type="entry name" value="Class I glutamine amidotransferase-like"/>
    <property type="match status" value="1"/>
</dbReference>
<dbReference type="Gene3D" id="3.40.50.880">
    <property type="match status" value="1"/>
</dbReference>
<dbReference type="InterPro" id="IPR029010">
    <property type="entry name" value="ThuA-like"/>
</dbReference>
<dbReference type="PANTHER" id="PTHR40469:SF2">
    <property type="entry name" value="GALACTOSE-BINDING DOMAIN-LIKE SUPERFAMILY PROTEIN"/>
    <property type="match status" value="1"/>
</dbReference>
<sequence length="223" mass="24858">MTRALVLSGGIFHDFAATSGCLAEMLHRQGLQAEVTEDLEEGLARLPGFDLLVVNALLWRMAGGDKYVPYRERWAYSPSEAAREAIRDHLLRGRGLLAVHTAVICFDDWEEWGDLLGASWRWGRSGHPPPGPVRIRVRTGAHRLVEGIGDFELEDELYGFLDQRPGLDPLMTGEHGGETHPLLWARESLGARVVVDTLGHSVESLSVPEHRSILEGALRWVRE</sequence>
<accession>A0A934NDL7</accession>
<dbReference type="Proteomes" id="UP000612893">
    <property type="component" value="Unassembled WGS sequence"/>
</dbReference>
<reference evidence="2" key="1">
    <citation type="submission" date="2020-10" db="EMBL/GenBank/DDBJ databases">
        <title>Ca. Dormibacterota MAGs.</title>
        <authorList>
            <person name="Montgomery K."/>
        </authorList>
    </citation>
    <scope>NUCLEOTIDE SEQUENCE [LARGE SCALE GENOMIC DNA]</scope>
    <source>
        <strain evidence="2">SC8812_S17_10</strain>
    </source>
</reference>
<dbReference type="Pfam" id="PF06283">
    <property type="entry name" value="ThuA"/>
    <property type="match status" value="1"/>
</dbReference>